<proteinExistence type="predicted"/>
<dbReference type="SUPFAM" id="SSF54611">
    <property type="entry name" value="SecB-like"/>
    <property type="match status" value="1"/>
</dbReference>
<comment type="caution">
    <text evidence="2">The sequence shown here is derived from an EMBL/GenBank/DDBJ whole genome shotgun (WGS) entry which is preliminary data.</text>
</comment>
<dbReference type="EMBL" id="JAAYEE010000298">
    <property type="protein sequence ID" value="NLW36812.1"/>
    <property type="molecule type" value="Genomic_DNA"/>
</dbReference>
<evidence type="ECO:0000313" key="3">
    <source>
        <dbReference type="Proteomes" id="UP000777265"/>
    </source>
</evidence>
<gene>
    <name evidence="2" type="ORF">GXY80_15250</name>
</gene>
<sequence length="194" mass="21362">MIVIKPNRDEMTAAASVAANVRLDAVFLTSIQAVNQLGKGVSHAGLDMSAMVSYRYLGHRILDQRSLVVEIEGRLELKRKTVESQDQSAPEVTIVVAYGASYSLPKPPIPPHIDERAFASFAKINGPYNCWPYLRQQIQSIAASMDFLFVLPTLRIEVPRETALETDAKPSGVLPKAKAAKTKNSRKGTRKSKK</sequence>
<organism evidence="2 3">
    <name type="scientific">Syntrophorhabdus aromaticivorans</name>
    <dbReference type="NCBI Taxonomy" id="328301"/>
    <lineage>
        <taxon>Bacteria</taxon>
        <taxon>Pseudomonadati</taxon>
        <taxon>Thermodesulfobacteriota</taxon>
        <taxon>Syntrophorhabdia</taxon>
        <taxon>Syntrophorhabdales</taxon>
        <taxon>Syntrophorhabdaceae</taxon>
        <taxon>Syntrophorhabdus</taxon>
    </lineage>
</organism>
<dbReference type="InterPro" id="IPR035958">
    <property type="entry name" value="SecB-like_sf"/>
</dbReference>
<evidence type="ECO:0000313" key="2">
    <source>
        <dbReference type="EMBL" id="NLW36812.1"/>
    </source>
</evidence>
<evidence type="ECO:0000256" key="1">
    <source>
        <dbReference type="SAM" id="MobiDB-lite"/>
    </source>
</evidence>
<reference evidence="2" key="2">
    <citation type="submission" date="2020-01" db="EMBL/GenBank/DDBJ databases">
        <authorList>
            <person name="Campanaro S."/>
        </authorList>
    </citation>
    <scope>NUCLEOTIDE SEQUENCE</scope>
    <source>
        <strain evidence="2">AS06rmzACSIP_7</strain>
    </source>
</reference>
<reference evidence="2" key="1">
    <citation type="journal article" date="2020" name="Biotechnol. Biofuels">
        <title>New insights from the biogas microbiome by comprehensive genome-resolved metagenomics of nearly 1600 species originating from multiple anaerobic digesters.</title>
        <authorList>
            <person name="Campanaro S."/>
            <person name="Treu L."/>
            <person name="Rodriguez-R L.M."/>
            <person name="Kovalovszki A."/>
            <person name="Ziels R.M."/>
            <person name="Maus I."/>
            <person name="Zhu X."/>
            <person name="Kougias P.G."/>
            <person name="Basile A."/>
            <person name="Luo G."/>
            <person name="Schluter A."/>
            <person name="Konstantinidis K.T."/>
            <person name="Angelidaki I."/>
        </authorList>
    </citation>
    <scope>NUCLEOTIDE SEQUENCE</scope>
    <source>
        <strain evidence="2">AS06rmzACSIP_7</strain>
    </source>
</reference>
<protein>
    <submittedName>
        <fullName evidence="2">Uncharacterized protein</fullName>
    </submittedName>
</protein>
<accession>A0A971S2Y3</accession>
<name>A0A971S2Y3_9BACT</name>
<feature type="compositionally biased region" description="Basic residues" evidence="1">
    <location>
        <begin position="178"/>
        <end position="194"/>
    </location>
</feature>
<feature type="region of interest" description="Disordered" evidence="1">
    <location>
        <begin position="165"/>
        <end position="194"/>
    </location>
</feature>
<dbReference type="AlphaFoldDB" id="A0A971S2Y3"/>
<dbReference type="Proteomes" id="UP000777265">
    <property type="component" value="Unassembled WGS sequence"/>
</dbReference>